<evidence type="ECO:0000313" key="3">
    <source>
        <dbReference type="Proteomes" id="UP000756346"/>
    </source>
</evidence>
<name>A0A9P8Y3M7_9PEZI</name>
<dbReference type="RefSeq" id="XP_046011359.1">
    <property type="nucleotide sequence ID" value="XM_046156851.1"/>
</dbReference>
<dbReference type="AlphaFoldDB" id="A0A9P8Y3M7"/>
<keyword evidence="3" id="KW-1185">Reference proteome</keyword>
<feature type="region of interest" description="Disordered" evidence="1">
    <location>
        <begin position="1"/>
        <end position="32"/>
    </location>
</feature>
<reference evidence="2" key="1">
    <citation type="journal article" date="2021" name="Nat. Commun.">
        <title>Genetic determinants of endophytism in the Arabidopsis root mycobiome.</title>
        <authorList>
            <person name="Mesny F."/>
            <person name="Miyauchi S."/>
            <person name="Thiergart T."/>
            <person name="Pickel B."/>
            <person name="Atanasova L."/>
            <person name="Karlsson M."/>
            <person name="Huettel B."/>
            <person name="Barry K.W."/>
            <person name="Haridas S."/>
            <person name="Chen C."/>
            <person name="Bauer D."/>
            <person name="Andreopoulos W."/>
            <person name="Pangilinan J."/>
            <person name="LaButti K."/>
            <person name="Riley R."/>
            <person name="Lipzen A."/>
            <person name="Clum A."/>
            <person name="Drula E."/>
            <person name="Henrissat B."/>
            <person name="Kohler A."/>
            <person name="Grigoriev I.V."/>
            <person name="Martin F.M."/>
            <person name="Hacquard S."/>
        </authorList>
    </citation>
    <scope>NUCLEOTIDE SEQUENCE</scope>
    <source>
        <strain evidence="2">MPI-CAGE-CH-0230</strain>
    </source>
</reference>
<evidence type="ECO:0000313" key="2">
    <source>
        <dbReference type="EMBL" id="KAH7029071.1"/>
    </source>
</evidence>
<organism evidence="2 3">
    <name type="scientific">Microdochium trichocladiopsis</name>
    <dbReference type="NCBI Taxonomy" id="1682393"/>
    <lineage>
        <taxon>Eukaryota</taxon>
        <taxon>Fungi</taxon>
        <taxon>Dikarya</taxon>
        <taxon>Ascomycota</taxon>
        <taxon>Pezizomycotina</taxon>
        <taxon>Sordariomycetes</taxon>
        <taxon>Xylariomycetidae</taxon>
        <taxon>Xylariales</taxon>
        <taxon>Microdochiaceae</taxon>
        <taxon>Microdochium</taxon>
    </lineage>
</organism>
<sequence>MAVMTQHPVNVQASPPGHEARDKNAALTGSASPSIKLREQGPIVLRTISLHYKYMRTWHCCEETMATGTAPNPPTGGGTAHDNEDEQYEDYAPDQITSEGIVDNPLLRWADMDLYDLKGMVDLSVTDPSPINKEEEEVVAKTVTDDLRWVIYRVRYSKRLRYLIEKYSVPAAINDKVEIDCHVNAPLELEGEEDPAAIDITAHCWCDDGVYWLTQSKQWQQFEPGSDEHTEERVAEFFAALASDTDARTATDTTFDTYGEGCQCPICPLNRRFAEYVQQLSNDVPNAREDFSRDWKELQDRKKKILDILVFWVNLEKEDEEAAAVSGEGNGREGDDEENAEEVGEECEESDEDE</sequence>
<accession>A0A9P8Y3M7</accession>
<dbReference type="GeneID" id="70186397"/>
<feature type="compositionally biased region" description="Acidic residues" evidence="1">
    <location>
        <begin position="334"/>
        <end position="354"/>
    </location>
</feature>
<dbReference type="Proteomes" id="UP000756346">
    <property type="component" value="Unassembled WGS sequence"/>
</dbReference>
<comment type="caution">
    <text evidence="2">The sequence shown here is derived from an EMBL/GenBank/DDBJ whole genome shotgun (WGS) entry which is preliminary data.</text>
</comment>
<feature type="region of interest" description="Disordered" evidence="1">
    <location>
        <begin position="66"/>
        <end position="85"/>
    </location>
</feature>
<feature type="region of interest" description="Disordered" evidence="1">
    <location>
        <begin position="319"/>
        <end position="354"/>
    </location>
</feature>
<evidence type="ECO:0000256" key="1">
    <source>
        <dbReference type="SAM" id="MobiDB-lite"/>
    </source>
</evidence>
<dbReference type="EMBL" id="JAGTJQ010000006">
    <property type="protein sequence ID" value="KAH7029071.1"/>
    <property type="molecule type" value="Genomic_DNA"/>
</dbReference>
<proteinExistence type="predicted"/>
<protein>
    <submittedName>
        <fullName evidence="2">Uncharacterized protein</fullName>
    </submittedName>
</protein>
<gene>
    <name evidence="2" type="ORF">B0I36DRAFT_350013</name>
</gene>